<dbReference type="EMBL" id="CM056744">
    <property type="protein sequence ID" value="KAJ8667833.1"/>
    <property type="molecule type" value="Genomic_DNA"/>
</dbReference>
<sequence>MKFFYPFVCIALTLSLTQARPDVLGIGGWVGGAVKDATKWTSQAAKDATQWTDTAAKDATQWTSTAAKDATQWTGTAVKDATQWTGQAAKDATQWTSTAAKDATQWTDRAVKDAERWTNQAAEDVGDFVRPDHLVEHIASAARSRPLRFVTGLLNPECYRRTIAECTPAEGTQPRKEIEALIASGREFEFLDDLWELAKISTSCFVSI</sequence>
<dbReference type="Proteomes" id="UP001239111">
    <property type="component" value="Chromosome 4"/>
</dbReference>
<keyword evidence="2" id="KW-1185">Reference proteome</keyword>
<reference evidence="1" key="1">
    <citation type="submission" date="2023-04" db="EMBL/GenBank/DDBJ databases">
        <title>A chromosome-level genome assembly of the parasitoid wasp Eretmocerus hayati.</title>
        <authorList>
            <person name="Zhong Y."/>
            <person name="Liu S."/>
            <person name="Liu Y."/>
        </authorList>
    </citation>
    <scope>NUCLEOTIDE SEQUENCE</scope>
    <source>
        <strain evidence="1">ZJU_SS_LIU_2023</strain>
    </source>
</reference>
<protein>
    <submittedName>
        <fullName evidence="1">Uncharacterized protein</fullName>
    </submittedName>
</protein>
<accession>A0ACC2NAR4</accession>
<organism evidence="1 2">
    <name type="scientific">Eretmocerus hayati</name>
    <dbReference type="NCBI Taxonomy" id="131215"/>
    <lineage>
        <taxon>Eukaryota</taxon>
        <taxon>Metazoa</taxon>
        <taxon>Ecdysozoa</taxon>
        <taxon>Arthropoda</taxon>
        <taxon>Hexapoda</taxon>
        <taxon>Insecta</taxon>
        <taxon>Pterygota</taxon>
        <taxon>Neoptera</taxon>
        <taxon>Endopterygota</taxon>
        <taxon>Hymenoptera</taxon>
        <taxon>Apocrita</taxon>
        <taxon>Proctotrupomorpha</taxon>
        <taxon>Chalcidoidea</taxon>
        <taxon>Aphelinidae</taxon>
        <taxon>Aphelininae</taxon>
        <taxon>Eretmocerus</taxon>
    </lineage>
</organism>
<name>A0ACC2NAR4_9HYME</name>
<comment type="caution">
    <text evidence="1">The sequence shown here is derived from an EMBL/GenBank/DDBJ whole genome shotgun (WGS) entry which is preliminary data.</text>
</comment>
<gene>
    <name evidence="1" type="ORF">QAD02_009496</name>
</gene>
<proteinExistence type="predicted"/>
<evidence type="ECO:0000313" key="2">
    <source>
        <dbReference type="Proteomes" id="UP001239111"/>
    </source>
</evidence>
<evidence type="ECO:0000313" key="1">
    <source>
        <dbReference type="EMBL" id="KAJ8667833.1"/>
    </source>
</evidence>